<feature type="compositionally biased region" description="Low complexity" evidence="2">
    <location>
        <begin position="267"/>
        <end position="285"/>
    </location>
</feature>
<dbReference type="OrthoDB" id="2130750at2759"/>
<feature type="region of interest" description="Disordered" evidence="2">
    <location>
        <begin position="501"/>
        <end position="527"/>
    </location>
</feature>
<protein>
    <submittedName>
        <fullName evidence="4">SPOSA6832_02692-mRNA-1:cds</fullName>
    </submittedName>
</protein>
<gene>
    <name evidence="4" type="primary">SPOSA6832_02692</name>
</gene>
<feature type="compositionally biased region" description="Polar residues" evidence="2">
    <location>
        <begin position="408"/>
        <end position="422"/>
    </location>
</feature>
<dbReference type="Pfam" id="PF01302">
    <property type="entry name" value="CAP_GLY"/>
    <property type="match status" value="1"/>
</dbReference>
<dbReference type="EMBL" id="CENE01000010">
    <property type="protein sequence ID" value="CEQ41011.1"/>
    <property type="molecule type" value="Genomic_DNA"/>
</dbReference>
<feature type="compositionally biased region" description="Basic and acidic residues" evidence="2">
    <location>
        <begin position="440"/>
        <end position="449"/>
    </location>
</feature>
<feature type="domain" description="CAP-Gly" evidence="3">
    <location>
        <begin position="171"/>
        <end position="235"/>
    </location>
</feature>
<dbReference type="Proteomes" id="UP000243876">
    <property type="component" value="Unassembled WGS sequence"/>
</dbReference>
<reference evidence="5" key="1">
    <citation type="submission" date="2015-02" db="EMBL/GenBank/DDBJ databases">
        <authorList>
            <person name="Gon?alves P."/>
        </authorList>
    </citation>
    <scope>NUCLEOTIDE SEQUENCE [LARGE SCALE GENOMIC DNA]</scope>
</reference>
<feature type="region of interest" description="Disordered" evidence="2">
    <location>
        <begin position="241"/>
        <end position="449"/>
    </location>
</feature>
<evidence type="ECO:0000313" key="5">
    <source>
        <dbReference type="Proteomes" id="UP000243876"/>
    </source>
</evidence>
<dbReference type="Gene3D" id="2.30.30.190">
    <property type="entry name" value="CAP Gly-rich-like domain"/>
    <property type="match status" value="1"/>
</dbReference>
<feature type="non-terminal residue" evidence="4">
    <location>
        <position position="1"/>
    </location>
</feature>
<evidence type="ECO:0000313" key="4">
    <source>
        <dbReference type="EMBL" id="CEQ41011.1"/>
    </source>
</evidence>
<dbReference type="SUPFAM" id="SSF74924">
    <property type="entry name" value="Cap-Gly domain"/>
    <property type="match status" value="1"/>
</dbReference>
<evidence type="ECO:0000256" key="2">
    <source>
        <dbReference type="SAM" id="MobiDB-lite"/>
    </source>
</evidence>
<feature type="compositionally biased region" description="Polar residues" evidence="2">
    <location>
        <begin position="385"/>
        <end position="398"/>
    </location>
</feature>
<feature type="compositionally biased region" description="Polar residues" evidence="2">
    <location>
        <begin position="32"/>
        <end position="49"/>
    </location>
</feature>
<evidence type="ECO:0000256" key="1">
    <source>
        <dbReference type="SAM" id="Coils"/>
    </source>
</evidence>
<feature type="compositionally biased region" description="Basic and acidic residues" evidence="2">
    <location>
        <begin position="501"/>
        <end position="515"/>
    </location>
</feature>
<sequence>MSLRPPSTPRTSLLPQPGSALPTPTARRKSAISMTQRPPSALSSSQFDSLRQAIAHNDPHAYDSPPSGEVGIALAGDTAATDSAERRKLVLPGVRTGSAASIRSSTSSNPQTPRTPTVRSRTPNGFGSSTNRFAGPLPLSRADDEPKFDVGDEVTLEIAGEKMEGVVRFIGEVEGKAGTWGGVELDGAFAGRGKNDGSVKGCVSCFPSSLRTLTPVLNHSTQYFACSPACGLFLPLAKIHPKPKPRVTPGSRAAKYAGMSAKDLASRRTTLTSSTASPASPSKKSVATPRRSLSPTKQPRQSLSPTKSLASSTASAAATPKPTRLSRPSIGGTFTTPTARKHMGPTGTPKAPLASSIKRPPSSLRQHTAPDVPPIPSAYGLARSVTPSSLSGRITPSTPGGMIRRRTSLANSEASIARPTTPSIRSQSRQSFASSISRQSHRDNEELDELRKELEDARVRETEVRQLLEGSEKLGREMEDRLAEKHEQIRVAEERVALLEQDKARSKEQEQERLAGVEGEEGDREREKVRVRELEAKVAEMEQVLQVQKAAFDKLRLEAQHKSAAKEAELESLRERLDQAAKEHEDERVDLNEQIDKLRTAGQALCETYEEKIAEIELARLEAVELAETLQSQVSSSSNGASGSPVLSRSLSSSHSSAAAIDAENARADLEHLRSKVALLEEQLEEARMHLEQEVSDAKDRRARTGEVESMLKAEIKSLKEAMERSAKAESRTAGRIKELQDALTESQSTLEAERYELEGLRHEANGDASLADDLKRVSRELASAKADFEKLQRDAAQNSDLVTELREDLRAAEKEIERLQKLELPTPDSRRASVASTRSSIGGKDEATATRDQIVGLKSIISTLTEENQELLERNQTLLGESQELKSVLLLDLLINTVH</sequence>
<name>A0A0D6EM50_SPOSA</name>
<organism evidence="4 5">
    <name type="scientific">Sporidiobolus salmonicolor</name>
    <name type="common">Yeast-like fungus</name>
    <name type="synonym">Sporobolomyces salmonicolor</name>
    <dbReference type="NCBI Taxonomy" id="5005"/>
    <lineage>
        <taxon>Eukaryota</taxon>
        <taxon>Fungi</taxon>
        <taxon>Dikarya</taxon>
        <taxon>Basidiomycota</taxon>
        <taxon>Pucciniomycotina</taxon>
        <taxon>Microbotryomycetes</taxon>
        <taxon>Sporidiobolales</taxon>
        <taxon>Sporidiobolaceae</taxon>
        <taxon>Sporobolomyces</taxon>
    </lineage>
</organism>
<feature type="region of interest" description="Disordered" evidence="2">
    <location>
        <begin position="828"/>
        <end position="848"/>
    </location>
</feature>
<dbReference type="InterPro" id="IPR036859">
    <property type="entry name" value="CAP-Gly_dom_sf"/>
</dbReference>
<accession>A0A0D6EM50</accession>
<feature type="region of interest" description="Disordered" evidence="2">
    <location>
        <begin position="1"/>
        <end position="72"/>
    </location>
</feature>
<keyword evidence="1" id="KW-0175">Coiled coil</keyword>
<feature type="compositionally biased region" description="Low complexity" evidence="2">
    <location>
        <begin position="95"/>
        <end position="123"/>
    </location>
</feature>
<keyword evidence="5" id="KW-1185">Reference proteome</keyword>
<feature type="compositionally biased region" description="Low complexity" evidence="2">
    <location>
        <begin position="302"/>
        <end position="323"/>
    </location>
</feature>
<dbReference type="InterPro" id="IPR000938">
    <property type="entry name" value="CAP-Gly_domain"/>
</dbReference>
<feature type="compositionally biased region" description="Polar residues" evidence="2">
    <location>
        <begin position="291"/>
        <end position="301"/>
    </location>
</feature>
<feature type="region of interest" description="Disordered" evidence="2">
    <location>
        <begin position="91"/>
        <end position="148"/>
    </location>
</feature>
<feature type="coiled-coil region" evidence="1">
    <location>
        <begin position="855"/>
        <end position="882"/>
    </location>
</feature>
<dbReference type="PROSITE" id="PS50245">
    <property type="entry name" value="CAP_GLY_2"/>
    <property type="match status" value="1"/>
</dbReference>
<evidence type="ECO:0000259" key="3">
    <source>
        <dbReference type="PROSITE" id="PS50245"/>
    </source>
</evidence>
<proteinExistence type="predicted"/>
<dbReference type="SMART" id="SM01052">
    <property type="entry name" value="CAP_GLY"/>
    <property type="match status" value="1"/>
</dbReference>
<feature type="compositionally biased region" description="Low complexity" evidence="2">
    <location>
        <begin position="423"/>
        <end position="438"/>
    </location>
</feature>
<feature type="coiled-coil region" evidence="1">
    <location>
        <begin position="663"/>
        <end position="823"/>
    </location>
</feature>
<dbReference type="AlphaFoldDB" id="A0A0D6EM50"/>